<gene>
    <name evidence="8" type="ORF">TeGR_g491</name>
</gene>
<keyword evidence="4 5" id="KW-0804">Transcription</keyword>
<dbReference type="SUPFAM" id="SSF144074">
    <property type="entry name" value="E2F-DP heterodimerization region"/>
    <property type="match status" value="1"/>
</dbReference>
<dbReference type="PANTHER" id="PTHR12081">
    <property type="entry name" value="TRANSCRIPTION FACTOR E2F"/>
    <property type="match status" value="1"/>
</dbReference>
<protein>
    <recommendedName>
        <fullName evidence="7">E2F/DP family winged-helix DNA-binding domain-containing protein</fullName>
    </recommendedName>
</protein>
<feature type="region of interest" description="Disordered" evidence="6">
    <location>
        <begin position="1"/>
        <end position="74"/>
    </location>
</feature>
<evidence type="ECO:0000256" key="2">
    <source>
        <dbReference type="ARBA" id="ARBA00023015"/>
    </source>
</evidence>
<dbReference type="PANTHER" id="PTHR12081:SF18">
    <property type="entry name" value="TRANSCRIPTION FACTOR E2F2-RELATED"/>
    <property type="match status" value="1"/>
</dbReference>
<keyword evidence="3 5" id="KW-0238">DNA-binding</keyword>
<dbReference type="InterPro" id="IPR015633">
    <property type="entry name" value="E2F"/>
</dbReference>
<comment type="subcellular location">
    <subcellularLocation>
        <location evidence="5">Nucleus</location>
    </subcellularLocation>
</comment>
<dbReference type="InterPro" id="IPR037241">
    <property type="entry name" value="E2F-DP_heterodim"/>
</dbReference>
<evidence type="ECO:0000313" key="8">
    <source>
        <dbReference type="EMBL" id="GMI20828.1"/>
    </source>
</evidence>
<proteinExistence type="inferred from homology"/>
<dbReference type="SUPFAM" id="SSF46785">
    <property type="entry name" value="Winged helix' DNA-binding domain"/>
    <property type="match status" value="1"/>
</dbReference>
<dbReference type="Proteomes" id="UP001165060">
    <property type="component" value="Unassembled WGS sequence"/>
</dbReference>
<name>A0ABQ6M739_9STRA</name>
<dbReference type="InterPro" id="IPR036388">
    <property type="entry name" value="WH-like_DNA-bd_sf"/>
</dbReference>
<evidence type="ECO:0000256" key="3">
    <source>
        <dbReference type="ARBA" id="ARBA00023125"/>
    </source>
</evidence>
<dbReference type="SMART" id="SM01372">
    <property type="entry name" value="E2F_TDP"/>
    <property type="match status" value="1"/>
</dbReference>
<keyword evidence="5" id="KW-0539">Nucleus</keyword>
<dbReference type="InterPro" id="IPR032198">
    <property type="entry name" value="E2F_CC-MB"/>
</dbReference>
<organism evidence="8 9">
    <name type="scientific">Tetraparma gracilis</name>
    <dbReference type="NCBI Taxonomy" id="2962635"/>
    <lineage>
        <taxon>Eukaryota</taxon>
        <taxon>Sar</taxon>
        <taxon>Stramenopiles</taxon>
        <taxon>Ochrophyta</taxon>
        <taxon>Bolidophyceae</taxon>
        <taxon>Parmales</taxon>
        <taxon>Triparmaceae</taxon>
        <taxon>Tetraparma</taxon>
    </lineage>
</organism>
<dbReference type="EMBL" id="BRYB01001220">
    <property type="protein sequence ID" value="GMI20828.1"/>
    <property type="molecule type" value="Genomic_DNA"/>
</dbReference>
<dbReference type="InterPro" id="IPR003316">
    <property type="entry name" value="E2F_WHTH_DNA-bd_dom"/>
</dbReference>
<evidence type="ECO:0000259" key="7">
    <source>
        <dbReference type="SMART" id="SM01372"/>
    </source>
</evidence>
<evidence type="ECO:0000256" key="1">
    <source>
        <dbReference type="ARBA" id="ARBA00010940"/>
    </source>
</evidence>
<dbReference type="Gene3D" id="6.10.250.540">
    <property type="match status" value="1"/>
</dbReference>
<evidence type="ECO:0000313" key="9">
    <source>
        <dbReference type="Proteomes" id="UP001165060"/>
    </source>
</evidence>
<comment type="similarity">
    <text evidence="1 5">Belongs to the E2F/DP family.</text>
</comment>
<accession>A0ABQ6M739</accession>
<keyword evidence="9" id="KW-1185">Reference proteome</keyword>
<sequence length="292" mass="29992">MASPPAKSPPAKRGGGSLPSPPAKQASKRAGPAELTSPAARAAPLAPPLAPPSASRSPARGAGGAGSPEPAKGSRYDSSLGLLTKKFVALLKTAPGGVLDLNTAAASLGVQKRRIYDITNVLEGIELIEKKSKNHIAWSRLTPQGRQAVTQARALAGDAGEEADAEEEEDAAGLPLVSSSGLSYNTSGSSSEAAGTAAVRSALVALEAEEALLDALVARATAQVKTYTAPKLESSLPPKHKRRHMHVSQARLRELPCYRGTAVIAIRAPAGTVLDVPDPTAGLAGDERRFQM</sequence>
<evidence type="ECO:0000256" key="6">
    <source>
        <dbReference type="SAM" id="MobiDB-lite"/>
    </source>
</evidence>
<comment type="caution">
    <text evidence="8">The sequence shown here is derived from an EMBL/GenBank/DDBJ whole genome shotgun (WGS) entry which is preliminary data.</text>
</comment>
<feature type="compositionally biased region" description="Low complexity" evidence="6">
    <location>
        <begin position="1"/>
        <end position="12"/>
    </location>
</feature>
<dbReference type="Gene3D" id="1.10.10.10">
    <property type="entry name" value="Winged helix-like DNA-binding domain superfamily/Winged helix DNA-binding domain"/>
    <property type="match status" value="1"/>
</dbReference>
<dbReference type="Pfam" id="PF16421">
    <property type="entry name" value="E2F_CC-MB"/>
    <property type="match status" value="1"/>
</dbReference>
<evidence type="ECO:0000256" key="4">
    <source>
        <dbReference type="ARBA" id="ARBA00023163"/>
    </source>
</evidence>
<dbReference type="Pfam" id="PF02319">
    <property type="entry name" value="WHD_E2F_TDP"/>
    <property type="match status" value="1"/>
</dbReference>
<reference evidence="8 9" key="1">
    <citation type="journal article" date="2023" name="Commun. Biol.">
        <title>Genome analysis of Parmales, the sister group of diatoms, reveals the evolutionary specialization of diatoms from phago-mixotrophs to photoautotrophs.</title>
        <authorList>
            <person name="Ban H."/>
            <person name="Sato S."/>
            <person name="Yoshikawa S."/>
            <person name="Yamada K."/>
            <person name="Nakamura Y."/>
            <person name="Ichinomiya M."/>
            <person name="Sato N."/>
            <person name="Blanc-Mathieu R."/>
            <person name="Endo H."/>
            <person name="Kuwata A."/>
            <person name="Ogata H."/>
        </authorList>
    </citation>
    <scope>NUCLEOTIDE SEQUENCE [LARGE SCALE GENOMIC DNA]</scope>
</reference>
<keyword evidence="2 5" id="KW-0805">Transcription regulation</keyword>
<dbReference type="InterPro" id="IPR036390">
    <property type="entry name" value="WH_DNA-bd_sf"/>
</dbReference>
<feature type="domain" description="E2F/DP family winged-helix DNA-binding" evidence="7">
    <location>
        <begin position="75"/>
        <end position="140"/>
    </location>
</feature>
<evidence type="ECO:0000256" key="5">
    <source>
        <dbReference type="RuleBase" id="RU003796"/>
    </source>
</evidence>